<keyword evidence="5" id="KW-0464">Manganese</keyword>
<dbReference type="InterPro" id="IPR043461">
    <property type="entry name" value="LpxH-like"/>
</dbReference>
<dbReference type="Pfam" id="PF00149">
    <property type="entry name" value="Metallophos"/>
    <property type="match status" value="1"/>
</dbReference>
<dbReference type="OrthoDB" id="9802481at2"/>
<dbReference type="PANTHER" id="PTHR34990">
    <property type="entry name" value="UDP-2,3-DIACYLGLUCOSAMINE HYDROLASE-RELATED"/>
    <property type="match status" value="1"/>
</dbReference>
<dbReference type="RefSeq" id="WP_062661206.1">
    <property type="nucleotide sequence ID" value="NZ_FIZX01000001.1"/>
</dbReference>
<proteinExistence type="predicted"/>
<gene>
    <name evidence="7" type="primary">lpxH_1</name>
    <name evidence="7" type="ORF">GCE9029_00891</name>
</gene>
<organism evidence="7 8">
    <name type="scientific">Grimontia celer</name>
    <dbReference type="NCBI Taxonomy" id="1796497"/>
    <lineage>
        <taxon>Bacteria</taxon>
        <taxon>Pseudomonadati</taxon>
        <taxon>Pseudomonadota</taxon>
        <taxon>Gammaproteobacteria</taxon>
        <taxon>Vibrionales</taxon>
        <taxon>Vibrionaceae</taxon>
        <taxon>Grimontia</taxon>
    </lineage>
</organism>
<dbReference type="STRING" id="1796497.GCE9029_00891"/>
<dbReference type="AlphaFoldDB" id="A0A128EVC9"/>
<keyword evidence="1" id="KW-1003">Cell membrane</keyword>
<evidence type="ECO:0000256" key="4">
    <source>
        <dbReference type="ARBA" id="ARBA00023136"/>
    </source>
</evidence>
<feature type="domain" description="Calcineurin-like phosphoesterase" evidence="6">
    <location>
        <begin position="7"/>
        <end position="207"/>
    </location>
</feature>
<dbReference type="InterPro" id="IPR004843">
    <property type="entry name" value="Calcineurin-like_PHP"/>
</dbReference>
<keyword evidence="8" id="KW-1185">Reference proteome</keyword>
<evidence type="ECO:0000256" key="3">
    <source>
        <dbReference type="ARBA" id="ARBA00022723"/>
    </source>
</evidence>
<keyword evidence="7" id="KW-0378">Hydrolase</keyword>
<evidence type="ECO:0000256" key="1">
    <source>
        <dbReference type="ARBA" id="ARBA00022475"/>
    </source>
</evidence>
<evidence type="ECO:0000313" key="8">
    <source>
        <dbReference type="Proteomes" id="UP000071641"/>
    </source>
</evidence>
<dbReference type="CDD" id="cd07398">
    <property type="entry name" value="MPP_YbbF-LpxH"/>
    <property type="match status" value="1"/>
</dbReference>
<keyword evidence="4" id="KW-0472">Membrane</keyword>
<evidence type="ECO:0000313" key="7">
    <source>
        <dbReference type="EMBL" id="CZF78523.1"/>
    </source>
</evidence>
<dbReference type="SUPFAM" id="SSF56300">
    <property type="entry name" value="Metallo-dependent phosphatases"/>
    <property type="match status" value="1"/>
</dbReference>
<evidence type="ECO:0000259" key="6">
    <source>
        <dbReference type="Pfam" id="PF00149"/>
    </source>
</evidence>
<keyword evidence="3" id="KW-0479">Metal-binding</keyword>
<protein>
    <submittedName>
        <fullName evidence="7">UDP-2,3-diacylglucosamine hydrolase</fullName>
        <ecNumber evidence="7">3.6.1.54</ecNumber>
    </submittedName>
</protein>
<dbReference type="GO" id="GO:0016020">
    <property type="term" value="C:membrane"/>
    <property type="evidence" value="ECO:0007669"/>
    <property type="project" value="GOC"/>
</dbReference>
<evidence type="ECO:0000256" key="5">
    <source>
        <dbReference type="ARBA" id="ARBA00023211"/>
    </source>
</evidence>
<dbReference type="Gene3D" id="3.60.21.10">
    <property type="match status" value="1"/>
</dbReference>
<dbReference type="Proteomes" id="UP000071641">
    <property type="component" value="Unassembled WGS sequence"/>
</dbReference>
<evidence type="ECO:0000256" key="2">
    <source>
        <dbReference type="ARBA" id="ARBA00022519"/>
    </source>
</evidence>
<dbReference type="GO" id="GO:0008758">
    <property type="term" value="F:UDP-2,3-diacylglucosamine hydrolase activity"/>
    <property type="evidence" value="ECO:0007669"/>
    <property type="project" value="TreeGrafter"/>
</dbReference>
<name>A0A128EVC9_9GAMM</name>
<dbReference type="EMBL" id="FIZX01000001">
    <property type="protein sequence ID" value="CZF78523.1"/>
    <property type="molecule type" value="Genomic_DNA"/>
</dbReference>
<dbReference type="GO" id="GO:0009245">
    <property type="term" value="P:lipid A biosynthetic process"/>
    <property type="evidence" value="ECO:0007669"/>
    <property type="project" value="TreeGrafter"/>
</dbReference>
<dbReference type="EC" id="3.6.1.54" evidence="7"/>
<dbReference type="PANTHER" id="PTHR34990:SF2">
    <property type="entry name" value="BLL8164 PROTEIN"/>
    <property type="match status" value="1"/>
</dbReference>
<keyword evidence="2" id="KW-0997">Cell inner membrane</keyword>
<dbReference type="GO" id="GO:0046872">
    <property type="term" value="F:metal ion binding"/>
    <property type="evidence" value="ECO:0007669"/>
    <property type="project" value="UniProtKB-KW"/>
</dbReference>
<reference evidence="8" key="1">
    <citation type="submission" date="2016-02" db="EMBL/GenBank/DDBJ databases">
        <authorList>
            <person name="Rodrigo-Torres Lidia"/>
            <person name="Arahal R.David."/>
        </authorList>
    </citation>
    <scope>NUCLEOTIDE SEQUENCE [LARGE SCALE GENOMIC DNA]</scope>
    <source>
        <strain evidence="8">CECT 9029</strain>
    </source>
</reference>
<accession>A0A128EVC9</accession>
<sequence length="274" mass="31554">MNKISVRTVWISDLHLGNKDCKAQYLLDFLNRHTAETIVLVGDIVDFYSMKSSHHWPESHSQVLSLLLKRAHDGTRLIYIPGNHDAAVRDYLKFDFGRIEVRARFEHETVTGKRIVAVHGDEFDNAVCHSKLTEIAGYVGYDFLLFLNRWWARLRRKAGFQYWSLASYIKSKVNSANVAIQRFENAAVQFARRRGADAIVCGHIHHPDIKQLEGTFYFNDGDWIENCTALLEQHDGTIQLIRWTEKATLLAEADAFVDHELVKLREEKESIEAA</sequence>
<dbReference type="InterPro" id="IPR029052">
    <property type="entry name" value="Metallo-depent_PP-like"/>
</dbReference>